<protein>
    <submittedName>
        <fullName evidence="1">Uncharacterized protein</fullName>
    </submittedName>
</protein>
<dbReference type="KEGG" id="lmu:LBLM1_09190"/>
<dbReference type="STRING" id="1130798.LBLM1_09190"/>
<accession>A0A0D4CML9</accession>
<reference evidence="1 2" key="1">
    <citation type="journal article" date="2012" name="J. Bacteriol.">
        <title>Genome sequence of Lactobacillus mucosae LM1, isolated from piglet feces.</title>
        <authorList>
            <person name="Lee J.H."/>
            <person name="Valeriano V.D."/>
            <person name="Shin Y.R."/>
            <person name="Chae J.P."/>
            <person name="Kim G.B."/>
            <person name="Ham J.S."/>
            <person name="Chun J."/>
            <person name="Kang D.K."/>
        </authorList>
    </citation>
    <scope>NUCLEOTIDE SEQUENCE [LARGE SCALE GENOMIC DNA]</scope>
    <source>
        <strain evidence="1 2">LM1</strain>
    </source>
</reference>
<name>A0A0D4CML9_LIMMU</name>
<dbReference type="Proteomes" id="UP000003645">
    <property type="component" value="Chromosome"/>
</dbReference>
<gene>
    <name evidence="1" type="ORF">LBLM1_09190</name>
</gene>
<organism evidence="1 2">
    <name type="scientific">Limosilactobacillus mucosae LM1</name>
    <dbReference type="NCBI Taxonomy" id="1130798"/>
    <lineage>
        <taxon>Bacteria</taxon>
        <taxon>Bacillati</taxon>
        <taxon>Bacillota</taxon>
        <taxon>Bacilli</taxon>
        <taxon>Lactobacillales</taxon>
        <taxon>Lactobacillaceae</taxon>
        <taxon>Limosilactobacillus</taxon>
    </lineage>
</organism>
<dbReference type="HOGENOM" id="CLU_1080918_0_0_9"/>
<proteinExistence type="predicted"/>
<keyword evidence="2" id="KW-1185">Reference proteome</keyword>
<dbReference type="AlphaFoldDB" id="A0A0D4CML9"/>
<evidence type="ECO:0000313" key="2">
    <source>
        <dbReference type="Proteomes" id="UP000003645"/>
    </source>
</evidence>
<dbReference type="EMBL" id="CP011013">
    <property type="protein sequence ID" value="AJT51116.1"/>
    <property type="molecule type" value="Genomic_DNA"/>
</dbReference>
<sequence length="257" mass="29058">MIPDELFEQLLQEFSSDPVHDYILKTFSSSPLKPGETEFFYSPLGLDTFTAFDEQRSRIAAQRIHHSIPSFTEEFMTDPKRFAGSTRFANQLLTSYANSTRDRSDQTVVQTKAVVAALLDVIGTRQPWQTLQLYYGQSHDEQDYFLLQTGIVPLIALARDLAHDHEILNQDADLAHINDVQNFAAALNDIAFALAHRWFSEIVSASPVMTSLQAAWPYLLIPAQKSLFNALLSVDSFSSLTTSQRHVQLLVPFRLIH</sequence>
<dbReference type="RefSeq" id="WP_039945962.1">
    <property type="nucleotide sequence ID" value="NZ_CP011013.1"/>
</dbReference>
<evidence type="ECO:0000313" key="1">
    <source>
        <dbReference type="EMBL" id="AJT51116.1"/>
    </source>
</evidence>